<organism evidence="2">
    <name type="scientific">Sesamum radiatum</name>
    <name type="common">Black benniseed</name>
    <dbReference type="NCBI Taxonomy" id="300843"/>
    <lineage>
        <taxon>Eukaryota</taxon>
        <taxon>Viridiplantae</taxon>
        <taxon>Streptophyta</taxon>
        <taxon>Embryophyta</taxon>
        <taxon>Tracheophyta</taxon>
        <taxon>Spermatophyta</taxon>
        <taxon>Magnoliopsida</taxon>
        <taxon>eudicotyledons</taxon>
        <taxon>Gunneridae</taxon>
        <taxon>Pentapetalae</taxon>
        <taxon>asterids</taxon>
        <taxon>lamiids</taxon>
        <taxon>Lamiales</taxon>
        <taxon>Pedaliaceae</taxon>
        <taxon>Sesamum</taxon>
    </lineage>
</organism>
<evidence type="ECO:0000259" key="1">
    <source>
        <dbReference type="PROSITE" id="PS50404"/>
    </source>
</evidence>
<reference evidence="2" key="1">
    <citation type="submission" date="2020-06" db="EMBL/GenBank/DDBJ databases">
        <authorList>
            <person name="Li T."/>
            <person name="Hu X."/>
            <person name="Zhang T."/>
            <person name="Song X."/>
            <person name="Zhang H."/>
            <person name="Dai N."/>
            <person name="Sheng W."/>
            <person name="Hou X."/>
            <person name="Wei L."/>
        </authorList>
    </citation>
    <scope>NUCLEOTIDE SEQUENCE</scope>
    <source>
        <strain evidence="2">G02</strain>
        <tissue evidence="2">Leaf</tissue>
    </source>
</reference>
<evidence type="ECO:0000313" key="2">
    <source>
        <dbReference type="EMBL" id="KAL0320551.1"/>
    </source>
</evidence>
<dbReference type="Gene3D" id="3.40.30.10">
    <property type="entry name" value="Glutaredoxin"/>
    <property type="match status" value="1"/>
</dbReference>
<protein>
    <submittedName>
        <fullName evidence="2">Glutathione S-transferase</fullName>
    </submittedName>
</protein>
<accession>A0AAW2LN95</accession>
<dbReference type="SUPFAM" id="SSF52833">
    <property type="entry name" value="Thioredoxin-like"/>
    <property type="match status" value="1"/>
</dbReference>
<dbReference type="InterPro" id="IPR036249">
    <property type="entry name" value="Thioredoxin-like_sf"/>
</dbReference>
<reference evidence="2" key="2">
    <citation type="journal article" date="2024" name="Plant">
        <title>Genomic evolution and insights into agronomic trait innovations of Sesamum species.</title>
        <authorList>
            <person name="Miao H."/>
            <person name="Wang L."/>
            <person name="Qu L."/>
            <person name="Liu H."/>
            <person name="Sun Y."/>
            <person name="Le M."/>
            <person name="Wang Q."/>
            <person name="Wei S."/>
            <person name="Zheng Y."/>
            <person name="Lin W."/>
            <person name="Duan Y."/>
            <person name="Cao H."/>
            <person name="Xiong S."/>
            <person name="Wang X."/>
            <person name="Wei L."/>
            <person name="Li C."/>
            <person name="Ma Q."/>
            <person name="Ju M."/>
            <person name="Zhao R."/>
            <person name="Li G."/>
            <person name="Mu C."/>
            <person name="Tian Q."/>
            <person name="Mei H."/>
            <person name="Zhang T."/>
            <person name="Gao T."/>
            <person name="Zhang H."/>
        </authorList>
    </citation>
    <scope>NUCLEOTIDE SEQUENCE</scope>
    <source>
        <strain evidence="2">G02</strain>
    </source>
</reference>
<dbReference type="InterPro" id="IPR004045">
    <property type="entry name" value="Glutathione_S-Trfase_N"/>
</dbReference>
<dbReference type="AlphaFoldDB" id="A0AAW2LN95"/>
<dbReference type="Pfam" id="PF02798">
    <property type="entry name" value="GST_N"/>
    <property type="match status" value="1"/>
</dbReference>
<proteinExistence type="predicted"/>
<name>A0AAW2LN95_SESRA</name>
<feature type="domain" description="GST N-terminal" evidence="1">
    <location>
        <begin position="5"/>
        <end position="54"/>
    </location>
</feature>
<dbReference type="PROSITE" id="PS50404">
    <property type="entry name" value="GST_NTER"/>
    <property type="match status" value="1"/>
</dbReference>
<sequence length="54" mass="6176">MAGDQELILLNFWPSMFGARVRVALAEKGLSYEEKEEDLPYKSRLLRKCVSLSS</sequence>
<gene>
    <name evidence="2" type="ORF">Sradi_5316600</name>
</gene>
<dbReference type="EMBL" id="JACGWJ010000024">
    <property type="protein sequence ID" value="KAL0320551.1"/>
    <property type="molecule type" value="Genomic_DNA"/>
</dbReference>
<comment type="caution">
    <text evidence="2">The sequence shown here is derived from an EMBL/GenBank/DDBJ whole genome shotgun (WGS) entry which is preliminary data.</text>
</comment>